<dbReference type="InParanoid" id="K1PW62"/>
<name>K1PW62_MAGGI</name>
<dbReference type="PANTHER" id="PTHR24401">
    <property type="entry name" value="SI:CH211-243P7.3-RELATED"/>
    <property type="match status" value="1"/>
</dbReference>
<protein>
    <submittedName>
        <fullName evidence="1">Uncharacterized protein</fullName>
    </submittedName>
</protein>
<dbReference type="HOGENOM" id="CLU_957275_0_0_1"/>
<reference evidence="1" key="1">
    <citation type="journal article" date="2012" name="Nature">
        <title>The oyster genome reveals stress adaptation and complexity of shell formation.</title>
        <authorList>
            <person name="Zhang G."/>
            <person name="Fang X."/>
            <person name="Guo X."/>
            <person name="Li L."/>
            <person name="Luo R."/>
            <person name="Xu F."/>
            <person name="Yang P."/>
            <person name="Zhang L."/>
            <person name="Wang X."/>
            <person name="Qi H."/>
            <person name="Xiong Z."/>
            <person name="Que H."/>
            <person name="Xie Y."/>
            <person name="Holland P.W."/>
            <person name="Paps J."/>
            <person name="Zhu Y."/>
            <person name="Wu F."/>
            <person name="Chen Y."/>
            <person name="Wang J."/>
            <person name="Peng C."/>
            <person name="Meng J."/>
            <person name="Yang L."/>
            <person name="Liu J."/>
            <person name="Wen B."/>
            <person name="Zhang N."/>
            <person name="Huang Z."/>
            <person name="Zhu Q."/>
            <person name="Feng Y."/>
            <person name="Mount A."/>
            <person name="Hedgecock D."/>
            <person name="Xu Z."/>
            <person name="Liu Y."/>
            <person name="Domazet-Loso T."/>
            <person name="Du Y."/>
            <person name="Sun X."/>
            <person name="Zhang S."/>
            <person name="Liu B."/>
            <person name="Cheng P."/>
            <person name="Jiang X."/>
            <person name="Li J."/>
            <person name="Fan D."/>
            <person name="Wang W."/>
            <person name="Fu W."/>
            <person name="Wang T."/>
            <person name="Wang B."/>
            <person name="Zhang J."/>
            <person name="Peng Z."/>
            <person name="Li Y."/>
            <person name="Li N."/>
            <person name="Wang J."/>
            <person name="Chen M."/>
            <person name="He Y."/>
            <person name="Tan F."/>
            <person name="Song X."/>
            <person name="Zheng Q."/>
            <person name="Huang R."/>
            <person name="Yang H."/>
            <person name="Du X."/>
            <person name="Chen L."/>
            <person name="Yang M."/>
            <person name="Gaffney P.M."/>
            <person name="Wang S."/>
            <person name="Luo L."/>
            <person name="She Z."/>
            <person name="Ming Y."/>
            <person name="Huang W."/>
            <person name="Zhang S."/>
            <person name="Huang B."/>
            <person name="Zhang Y."/>
            <person name="Qu T."/>
            <person name="Ni P."/>
            <person name="Miao G."/>
            <person name="Wang J."/>
            <person name="Wang Q."/>
            <person name="Steinberg C.E."/>
            <person name="Wang H."/>
            <person name="Li N."/>
            <person name="Qian L."/>
            <person name="Zhang G."/>
            <person name="Li Y."/>
            <person name="Yang H."/>
            <person name="Liu X."/>
            <person name="Wang J."/>
            <person name="Yin Y."/>
            <person name="Wang J."/>
        </authorList>
    </citation>
    <scope>NUCLEOTIDE SEQUENCE [LARGE SCALE GENOMIC DNA]</scope>
    <source>
        <strain evidence="1">05x7-T-G4-1.051#20</strain>
    </source>
</reference>
<dbReference type="EMBL" id="JH818302">
    <property type="protein sequence ID" value="EKC23249.1"/>
    <property type="molecule type" value="Genomic_DNA"/>
</dbReference>
<evidence type="ECO:0000313" key="1">
    <source>
        <dbReference type="EMBL" id="EKC23249.1"/>
    </source>
</evidence>
<dbReference type="PANTHER" id="PTHR24401:SF29">
    <property type="entry name" value="SI:CH211-243P7.3-RELATED"/>
    <property type="match status" value="1"/>
</dbReference>
<gene>
    <name evidence="1" type="ORF">CGI_10020930</name>
</gene>
<dbReference type="AlphaFoldDB" id="K1PW62"/>
<proteinExistence type="predicted"/>
<sequence>MEHGERNRAESESVIRIKTQAERSVKAWGKMLTMDPHVGGSIVEGVELGNQKPSSENRTLDVHVDDSELIACLEEVEGKAGKVISWSEGVLNQLDNATRSRFPYLEVCLRFEDCTPSETERTWKQQQRSDETGKGTTWDFKTSAERGFFARIQFSEPPPAAAVPRHRWLMKVYQIDVLNRVDYIKAHMTSQFGTVLKMDLTKKITNKLAGKGRKTAMWATNIGYEHGQVLMSVLTVGEGSGLKQMLDGLGTRYRNAGIPPPKALYVDRDCCGASSVHKYLEAWPFLHIRCV</sequence>
<accession>K1PW62</accession>
<organism evidence="1">
    <name type="scientific">Magallana gigas</name>
    <name type="common">Pacific oyster</name>
    <name type="synonym">Crassostrea gigas</name>
    <dbReference type="NCBI Taxonomy" id="29159"/>
    <lineage>
        <taxon>Eukaryota</taxon>
        <taxon>Metazoa</taxon>
        <taxon>Spiralia</taxon>
        <taxon>Lophotrochozoa</taxon>
        <taxon>Mollusca</taxon>
        <taxon>Bivalvia</taxon>
        <taxon>Autobranchia</taxon>
        <taxon>Pteriomorphia</taxon>
        <taxon>Ostreida</taxon>
        <taxon>Ostreoidea</taxon>
        <taxon>Ostreidae</taxon>
        <taxon>Magallana</taxon>
    </lineage>
</organism>